<keyword evidence="6" id="KW-0325">Glycoprotein</keyword>
<dbReference type="PANTHER" id="PTHR10151">
    <property type="entry name" value="ECTONUCLEOTIDE PYROPHOSPHATASE/PHOSPHODIESTERASE"/>
    <property type="match status" value="1"/>
</dbReference>
<dbReference type="GO" id="GO:0046872">
    <property type="term" value="F:metal ion binding"/>
    <property type="evidence" value="ECO:0007669"/>
    <property type="project" value="UniProtKB-KW"/>
</dbReference>
<dbReference type="Pfam" id="PF01663">
    <property type="entry name" value="Phosphodiest"/>
    <property type="match status" value="1"/>
</dbReference>
<accession>A0A553RGA3</accession>
<dbReference type="PANTHER" id="PTHR10151:SF77">
    <property type="entry name" value="ECTONUCLEOTIDE PYROPHOSPHATASE_PHOSPHODIESTERASE FAMILY MEMBER 1"/>
    <property type="match status" value="1"/>
</dbReference>
<keyword evidence="4" id="KW-0378">Hydrolase</keyword>
<feature type="transmembrane region" description="Helical" evidence="7">
    <location>
        <begin position="85"/>
        <end position="104"/>
    </location>
</feature>
<reference evidence="9 10" key="1">
    <citation type="journal article" date="2019" name="Sci. Data">
        <title>Hybrid genome assembly and annotation of Danionella translucida.</title>
        <authorList>
            <person name="Kadobianskyi M."/>
            <person name="Schulze L."/>
            <person name="Schuelke M."/>
            <person name="Judkewitz B."/>
        </authorList>
    </citation>
    <scope>NUCLEOTIDE SEQUENCE [LARGE SCALE GENOMIC DNA]</scope>
    <source>
        <strain evidence="9 10">Bolton</strain>
    </source>
</reference>
<dbReference type="GO" id="GO:0009143">
    <property type="term" value="P:nucleoside triphosphate catabolic process"/>
    <property type="evidence" value="ECO:0007669"/>
    <property type="project" value="TreeGrafter"/>
</dbReference>
<comment type="caution">
    <text evidence="9">The sequence shown here is derived from an EMBL/GenBank/DDBJ whole genome shotgun (WGS) entry which is preliminary data.</text>
</comment>
<keyword evidence="5" id="KW-1015">Disulfide bond</keyword>
<keyword evidence="7" id="KW-0472">Membrane</keyword>
<sequence length="414" mass="47001">MAREGLCLRSCYIALAAASGRSFDFTSHKISSELSPEMSLIKTNRRDTLSNGFYQAGGTHERTRSRLAGHRTGLYADTYRREENVLLLSVLALILTIIFILKLHCSDKVSDSCRNRCMSKSRDRSMACHCDPLCVNEGTCCLDYEEVCTKPTQSWSCSKLRCGEERLPDSLCFCSADCEKTGDCCTNYRKMCHGEKSWVDEDCEDLRTAQCPAGFSRTPLLLVSLDGFRAGYMRAYSGLLPVISKFNKCGASAQYMRPVYPTKTFPNHYTIVTGLYPESHGIVDNKMYDALRNASFSLRAEEKFNPLWYQGEPVWVTAMKNKLKTATFFWPGSDVKVSGHYPDYWMKYDRNVAFEKRISKVLQWLLLPEGERPDFYTLYFEEPDASGHKYGPMSDEVSFLETICPCCLKAPVRG</sequence>
<evidence type="ECO:0000256" key="2">
    <source>
        <dbReference type="ARBA" id="ARBA00022525"/>
    </source>
</evidence>
<feature type="domain" description="SMB" evidence="8">
    <location>
        <begin position="109"/>
        <end position="152"/>
    </location>
</feature>
<dbReference type="PROSITE" id="PS00524">
    <property type="entry name" value="SMB_1"/>
    <property type="match status" value="2"/>
</dbReference>
<evidence type="ECO:0000259" key="8">
    <source>
        <dbReference type="PROSITE" id="PS50958"/>
    </source>
</evidence>
<evidence type="ECO:0000313" key="10">
    <source>
        <dbReference type="Proteomes" id="UP000316079"/>
    </source>
</evidence>
<name>A0A553RGA3_9TELE</name>
<organism evidence="9 10">
    <name type="scientific">Danionella cerebrum</name>
    <dbReference type="NCBI Taxonomy" id="2873325"/>
    <lineage>
        <taxon>Eukaryota</taxon>
        <taxon>Metazoa</taxon>
        <taxon>Chordata</taxon>
        <taxon>Craniata</taxon>
        <taxon>Vertebrata</taxon>
        <taxon>Euteleostomi</taxon>
        <taxon>Actinopterygii</taxon>
        <taxon>Neopterygii</taxon>
        <taxon>Teleostei</taxon>
        <taxon>Ostariophysi</taxon>
        <taxon>Cypriniformes</taxon>
        <taxon>Danionidae</taxon>
        <taxon>Danioninae</taxon>
        <taxon>Danionella</taxon>
    </lineage>
</organism>
<dbReference type="SUPFAM" id="SSF53649">
    <property type="entry name" value="Alkaline phosphatase-like"/>
    <property type="match status" value="1"/>
</dbReference>
<evidence type="ECO:0000256" key="6">
    <source>
        <dbReference type="ARBA" id="ARBA00023180"/>
    </source>
</evidence>
<dbReference type="CDD" id="cd16018">
    <property type="entry name" value="Enpp"/>
    <property type="match status" value="1"/>
</dbReference>
<keyword evidence="3" id="KW-0479">Metal-binding</keyword>
<feature type="domain" description="SMB" evidence="8">
    <location>
        <begin position="153"/>
        <end position="197"/>
    </location>
</feature>
<dbReference type="GO" id="GO:0009986">
    <property type="term" value="C:cell surface"/>
    <property type="evidence" value="ECO:0007669"/>
    <property type="project" value="TreeGrafter"/>
</dbReference>
<dbReference type="InterPro" id="IPR002591">
    <property type="entry name" value="Phosphodiest/P_Trfase"/>
</dbReference>
<dbReference type="Gene3D" id="4.10.410.20">
    <property type="match status" value="2"/>
</dbReference>
<evidence type="ECO:0000256" key="4">
    <source>
        <dbReference type="ARBA" id="ARBA00022801"/>
    </source>
</evidence>
<dbReference type="Proteomes" id="UP000316079">
    <property type="component" value="Unassembled WGS sequence"/>
</dbReference>
<dbReference type="GO" id="GO:0045599">
    <property type="term" value="P:negative regulation of fat cell differentiation"/>
    <property type="evidence" value="ECO:0007669"/>
    <property type="project" value="TreeGrafter"/>
</dbReference>
<dbReference type="InterPro" id="IPR036024">
    <property type="entry name" value="Somatomedin_B-like_dom_sf"/>
</dbReference>
<dbReference type="GO" id="GO:0046034">
    <property type="term" value="P:ATP metabolic process"/>
    <property type="evidence" value="ECO:0007669"/>
    <property type="project" value="TreeGrafter"/>
</dbReference>
<evidence type="ECO:0000313" key="9">
    <source>
        <dbReference type="EMBL" id="TRZ01215.1"/>
    </source>
</evidence>
<dbReference type="STRING" id="623744.A0A553RGA3"/>
<proteinExistence type="predicted"/>
<protein>
    <recommendedName>
        <fullName evidence="8">SMB domain-containing protein</fullName>
    </recommendedName>
</protein>
<dbReference type="GO" id="GO:0030500">
    <property type="term" value="P:regulation of bone mineralization"/>
    <property type="evidence" value="ECO:0007669"/>
    <property type="project" value="TreeGrafter"/>
</dbReference>
<dbReference type="InterPro" id="IPR017850">
    <property type="entry name" value="Alkaline_phosphatase_core_sf"/>
</dbReference>
<dbReference type="AlphaFoldDB" id="A0A553RGA3"/>
<keyword evidence="2" id="KW-0964">Secreted</keyword>
<dbReference type="GO" id="GO:0005576">
    <property type="term" value="C:extracellular region"/>
    <property type="evidence" value="ECO:0007669"/>
    <property type="project" value="UniProtKB-SubCell"/>
</dbReference>
<evidence type="ECO:0000256" key="7">
    <source>
        <dbReference type="SAM" id="Phobius"/>
    </source>
</evidence>
<dbReference type="InterPro" id="IPR001212">
    <property type="entry name" value="Somatomedin_B_dom"/>
</dbReference>
<dbReference type="PROSITE" id="PS50958">
    <property type="entry name" value="SMB_2"/>
    <property type="match status" value="2"/>
</dbReference>
<dbReference type="Gene3D" id="3.40.720.10">
    <property type="entry name" value="Alkaline Phosphatase, subunit A"/>
    <property type="match status" value="1"/>
</dbReference>
<dbReference type="GO" id="GO:0004528">
    <property type="term" value="F:phosphodiesterase I activity"/>
    <property type="evidence" value="ECO:0007669"/>
    <property type="project" value="TreeGrafter"/>
</dbReference>
<keyword evidence="7" id="KW-0812">Transmembrane</keyword>
<dbReference type="SUPFAM" id="SSF90188">
    <property type="entry name" value="Somatomedin B domain"/>
    <property type="match status" value="2"/>
</dbReference>
<dbReference type="EMBL" id="SRMA01024135">
    <property type="protein sequence ID" value="TRZ01215.1"/>
    <property type="molecule type" value="Genomic_DNA"/>
</dbReference>
<evidence type="ECO:0000256" key="5">
    <source>
        <dbReference type="ARBA" id="ARBA00023157"/>
    </source>
</evidence>
<dbReference type="SMART" id="SM00201">
    <property type="entry name" value="SO"/>
    <property type="match status" value="2"/>
</dbReference>
<dbReference type="OrthoDB" id="415411at2759"/>
<keyword evidence="10" id="KW-1185">Reference proteome</keyword>
<dbReference type="GO" id="GO:0030505">
    <property type="term" value="P:inorganic diphosphate transport"/>
    <property type="evidence" value="ECO:0007669"/>
    <property type="project" value="TreeGrafter"/>
</dbReference>
<evidence type="ECO:0000256" key="1">
    <source>
        <dbReference type="ARBA" id="ARBA00004613"/>
    </source>
</evidence>
<comment type="subcellular location">
    <subcellularLocation>
        <location evidence="1">Secreted</location>
    </subcellularLocation>
</comment>
<gene>
    <name evidence="9" type="ORF">DNTS_014154</name>
</gene>
<keyword evidence="7" id="KW-1133">Transmembrane helix</keyword>
<dbReference type="FunFam" id="4.10.410.20:FF:000001">
    <property type="entry name" value="Ectonucleotide pyrophosphatase/phosphodiesterase family member 2"/>
    <property type="match status" value="1"/>
</dbReference>
<dbReference type="GO" id="GO:0004551">
    <property type="term" value="F:dinucleotide phosphatase activity"/>
    <property type="evidence" value="ECO:0007669"/>
    <property type="project" value="TreeGrafter"/>
</dbReference>
<evidence type="ECO:0000256" key="3">
    <source>
        <dbReference type="ARBA" id="ARBA00022723"/>
    </source>
</evidence>
<dbReference type="Pfam" id="PF01033">
    <property type="entry name" value="Somatomedin_B"/>
    <property type="match status" value="2"/>
</dbReference>